<dbReference type="Pfam" id="PF05620">
    <property type="entry name" value="TMEM208_SND2"/>
    <property type="match status" value="1"/>
</dbReference>
<dbReference type="GO" id="GO:0006624">
    <property type="term" value="P:vacuolar protein processing"/>
    <property type="evidence" value="ECO:0007669"/>
    <property type="project" value="TreeGrafter"/>
</dbReference>
<dbReference type="AlphaFoldDB" id="A0A427YRX9"/>
<feature type="transmembrane region" description="Helical" evidence="8">
    <location>
        <begin position="92"/>
        <end position="115"/>
    </location>
</feature>
<evidence type="ECO:0000256" key="2">
    <source>
        <dbReference type="ARBA" id="ARBA00009950"/>
    </source>
</evidence>
<dbReference type="InterPro" id="IPR008506">
    <property type="entry name" value="SND2/TMEM208"/>
</dbReference>
<gene>
    <name evidence="9" type="ORF">EHS25_006475</name>
</gene>
<evidence type="ECO:0000313" key="10">
    <source>
        <dbReference type="Proteomes" id="UP000279259"/>
    </source>
</evidence>
<keyword evidence="5 8" id="KW-1133">Transmembrane helix</keyword>
<dbReference type="PANTHER" id="PTHR13505">
    <property type="entry name" value="TRANSMEMBRANE PROTEIN 208"/>
    <property type="match status" value="1"/>
</dbReference>
<feature type="transmembrane region" description="Helical" evidence="8">
    <location>
        <begin position="121"/>
        <end position="139"/>
    </location>
</feature>
<keyword evidence="10" id="KW-1185">Reference proteome</keyword>
<feature type="transmembrane region" description="Helical" evidence="8">
    <location>
        <begin position="20"/>
        <end position="41"/>
    </location>
</feature>
<evidence type="ECO:0000256" key="3">
    <source>
        <dbReference type="ARBA" id="ARBA00022692"/>
    </source>
</evidence>
<evidence type="ECO:0000256" key="1">
    <source>
        <dbReference type="ARBA" id="ARBA00004477"/>
    </source>
</evidence>
<comment type="similarity">
    <text evidence="2">Belongs to the TMEM208 family.</text>
</comment>
<dbReference type="GO" id="GO:0005773">
    <property type="term" value="C:vacuole"/>
    <property type="evidence" value="ECO:0007669"/>
    <property type="project" value="GOC"/>
</dbReference>
<evidence type="ECO:0000313" key="9">
    <source>
        <dbReference type="EMBL" id="RSH93827.1"/>
    </source>
</evidence>
<comment type="subcellular location">
    <subcellularLocation>
        <location evidence="1">Endoplasmic reticulum membrane</location>
        <topology evidence="1">Multi-pass membrane protein</topology>
    </subcellularLocation>
</comment>
<organism evidence="9 10">
    <name type="scientific">Saitozyma podzolica</name>
    <dbReference type="NCBI Taxonomy" id="1890683"/>
    <lineage>
        <taxon>Eukaryota</taxon>
        <taxon>Fungi</taxon>
        <taxon>Dikarya</taxon>
        <taxon>Basidiomycota</taxon>
        <taxon>Agaricomycotina</taxon>
        <taxon>Tremellomycetes</taxon>
        <taxon>Tremellales</taxon>
        <taxon>Trimorphomycetaceae</taxon>
        <taxon>Saitozyma</taxon>
    </lineage>
</organism>
<evidence type="ECO:0000256" key="5">
    <source>
        <dbReference type="ARBA" id="ARBA00022989"/>
    </source>
</evidence>
<keyword evidence="3 8" id="KW-0812">Transmembrane</keyword>
<accession>A0A427YRX9</accession>
<evidence type="ECO:0000256" key="8">
    <source>
        <dbReference type="SAM" id="Phobius"/>
    </source>
</evidence>
<comment type="caution">
    <text evidence="9">The sequence shown here is derived from an EMBL/GenBank/DDBJ whole genome shotgun (WGS) entry which is preliminary data.</text>
</comment>
<evidence type="ECO:0000256" key="7">
    <source>
        <dbReference type="SAM" id="MobiDB-lite"/>
    </source>
</evidence>
<keyword evidence="6 8" id="KW-0472">Membrane</keyword>
<dbReference type="Proteomes" id="UP000279259">
    <property type="component" value="Unassembled WGS sequence"/>
</dbReference>
<dbReference type="STRING" id="1890683.A0A427YRX9"/>
<dbReference type="GO" id="GO:0005789">
    <property type="term" value="C:endoplasmic reticulum membrane"/>
    <property type="evidence" value="ECO:0007669"/>
    <property type="project" value="UniProtKB-SubCell"/>
</dbReference>
<name>A0A427YRX9_9TREE</name>
<dbReference type="EMBL" id="RSCD01000003">
    <property type="protein sequence ID" value="RSH93827.1"/>
    <property type="molecule type" value="Genomic_DNA"/>
</dbReference>
<feature type="region of interest" description="Disordered" evidence="7">
    <location>
        <begin position="157"/>
        <end position="196"/>
    </location>
</feature>
<sequence>MANASTKRIARNNEENLMLIPWRMCLVTIFSIIFRFLASLITSRTFVPSKKILIVHALTYSLTIAIWRWFAAIGTPRKDKSGQLVVEQDLDAGGIIEFAWDILIGTWLCIGASAIFGDRAWWLWLLIPGLGLYKILATFRPILAMVLPGVFGSNAPREANGTPQEAKQDGESKKQAKLRARMEKGDKRVQQVPGRR</sequence>
<dbReference type="PANTHER" id="PTHR13505:SF7">
    <property type="entry name" value="TRANSMEMBRANE PROTEIN 208"/>
    <property type="match status" value="1"/>
</dbReference>
<reference evidence="9 10" key="1">
    <citation type="submission" date="2018-11" db="EMBL/GenBank/DDBJ databases">
        <title>Genome sequence of Saitozyma podzolica DSM 27192.</title>
        <authorList>
            <person name="Aliyu H."/>
            <person name="Gorte O."/>
            <person name="Ochsenreither K."/>
        </authorList>
    </citation>
    <scope>NUCLEOTIDE SEQUENCE [LARGE SCALE GENOMIC DNA]</scope>
    <source>
        <strain evidence="9 10">DSM 27192</strain>
    </source>
</reference>
<feature type="transmembrane region" description="Helical" evidence="8">
    <location>
        <begin position="53"/>
        <end position="71"/>
    </location>
</feature>
<keyword evidence="4" id="KW-0256">Endoplasmic reticulum</keyword>
<dbReference type="OrthoDB" id="10012212at2759"/>
<protein>
    <submittedName>
        <fullName evidence="9">Uncharacterized protein</fullName>
    </submittedName>
</protein>
<evidence type="ECO:0000256" key="6">
    <source>
        <dbReference type="ARBA" id="ARBA00023136"/>
    </source>
</evidence>
<proteinExistence type="inferred from homology"/>
<evidence type="ECO:0000256" key="4">
    <source>
        <dbReference type="ARBA" id="ARBA00022824"/>
    </source>
</evidence>
<feature type="compositionally biased region" description="Basic and acidic residues" evidence="7">
    <location>
        <begin position="166"/>
        <end position="189"/>
    </location>
</feature>